<evidence type="ECO:0000313" key="2">
    <source>
        <dbReference type="EMBL" id="CAF1704495.1"/>
    </source>
</evidence>
<feature type="region of interest" description="Disordered" evidence="1">
    <location>
        <begin position="1"/>
        <end position="21"/>
    </location>
</feature>
<feature type="region of interest" description="Disordered" evidence="1">
    <location>
        <begin position="64"/>
        <end position="83"/>
    </location>
</feature>
<organism evidence="2">
    <name type="scientific">Brassica napus</name>
    <name type="common">Rape</name>
    <dbReference type="NCBI Taxonomy" id="3708"/>
    <lineage>
        <taxon>Eukaryota</taxon>
        <taxon>Viridiplantae</taxon>
        <taxon>Streptophyta</taxon>
        <taxon>Embryophyta</taxon>
        <taxon>Tracheophyta</taxon>
        <taxon>Spermatophyta</taxon>
        <taxon>Magnoliopsida</taxon>
        <taxon>eudicotyledons</taxon>
        <taxon>Gunneridae</taxon>
        <taxon>Pentapetalae</taxon>
        <taxon>rosids</taxon>
        <taxon>malvids</taxon>
        <taxon>Brassicales</taxon>
        <taxon>Brassicaceae</taxon>
        <taxon>Brassiceae</taxon>
        <taxon>Brassica</taxon>
    </lineage>
</organism>
<gene>
    <name evidence="2" type="ORF">DARMORV10_C03P47070.1</name>
</gene>
<evidence type="ECO:0000256" key="1">
    <source>
        <dbReference type="SAM" id="MobiDB-lite"/>
    </source>
</evidence>
<dbReference type="Proteomes" id="UP001295469">
    <property type="component" value="Chromosome C03"/>
</dbReference>
<feature type="region of interest" description="Disordered" evidence="1">
    <location>
        <begin position="401"/>
        <end position="434"/>
    </location>
</feature>
<feature type="non-terminal residue" evidence="2">
    <location>
        <position position="475"/>
    </location>
</feature>
<dbReference type="EMBL" id="HG994367">
    <property type="protein sequence ID" value="CAF1704495.1"/>
    <property type="molecule type" value="Genomic_DNA"/>
</dbReference>
<accession>A0A816I8U3</accession>
<reference evidence="2" key="1">
    <citation type="submission" date="2021-01" db="EMBL/GenBank/DDBJ databases">
        <authorList>
            <consortium name="Genoscope - CEA"/>
            <person name="William W."/>
        </authorList>
    </citation>
    <scope>NUCLEOTIDE SEQUENCE</scope>
</reference>
<name>A0A816I8U3_BRANA</name>
<proteinExistence type="predicted"/>
<feature type="non-terminal residue" evidence="2">
    <location>
        <position position="1"/>
    </location>
</feature>
<dbReference type="AlphaFoldDB" id="A0A816I8U3"/>
<sequence>EEIYAEEGDSYRRSKQLNTDHHYREVVSLPKGGGRAETKSDHHTGAFHERVDRHGNSFGARVATKQTRVPPPTMTLEKTREETYNWRSKALEKSPDDQMYSSPPYTKRRDLLRERITQRQKPFPQKGLSEWRMKPTTQILSKVHTDAPNATTSHDQGLMIIQGKNQQETSKEQTEEQIINELNEATLLYLNCPDPTEAAARRQRVLAGDAKGQTEETAAGLLRLRGAPGEHRGETPQNHHNPVTVSKEQILQELQEVTKQYLSCADPVEAASKRQRVLAGDAEGLMEKTANSILAVSAEKRRPLSPWERGIRSESPPGIEFDLAMQPSDIEVTPPPAMKRIETNQKDVSILRNQTNRAMEGIYPERLKSIVVSPKGVMGGGAEAAEGAVEVADDEETLQNFQSKAKSKTTKQAKEEKAPTQTAGRKRGRPIKLKPTLASPKQLAGARGLYLGWKPDIKLTVQSSSHNFIDTYISY</sequence>
<protein>
    <submittedName>
        <fullName evidence="2">(rape) hypothetical protein</fullName>
    </submittedName>
</protein>